<feature type="domain" description="DUF985" evidence="1">
    <location>
        <begin position="36"/>
        <end position="195"/>
    </location>
</feature>
<organism evidence="2 3">
    <name type="scientific">Lachancea dasiensis</name>
    <dbReference type="NCBI Taxonomy" id="1072105"/>
    <lineage>
        <taxon>Eukaryota</taxon>
        <taxon>Fungi</taxon>
        <taxon>Dikarya</taxon>
        <taxon>Ascomycota</taxon>
        <taxon>Saccharomycotina</taxon>
        <taxon>Saccharomycetes</taxon>
        <taxon>Saccharomycetales</taxon>
        <taxon>Saccharomycetaceae</taxon>
        <taxon>Lachancea</taxon>
    </lineage>
</organism>
<proteinExistence type="predicted"/>
<dbReference type="Proteomes" id="UP000190274">
    <property type="component" value="Chromosome A"/>
</dbReference>
<dbReference type="Gene3D" id="2.60.120.10">
    <property type="entry name" value="Jelly Rolls"/>
    <property type="match status" value="1"/>
</dbReference>
<dbReference type="InterPro" id="IPR011051">
    <property type="entry name" value="RmlC_Cupin_sf"/>
</dbReference>
<dbReference type="PANTHER" id="PTHR33387">
    <property type="entry name" value="RMLC-LIKE JELLY ROLL FOLD PROTEIN"/>
    <property type="match status" value="1"/>
</dbReference>
<reference evidence="2 3" key="1">
    <citation type="submission" date="2016-03" db="EMBL/GenBank/DDBJ databases">
        <authorList>
            <person name="Devillers H."/>
        </authorList>
    </citation>
    <scope>NUCLEOTIDE SEQUENCE [LARGE SCALE GENOMIC DNA]</scope>
    <source>
        <strain evidence="2">CBS 10888</strain>
    </source>
</reference>
<accession>A0A1G4IQ04</accession>
<gene>
    <name evidence="2" type="ORF">LADA_0A07624G</name>
</gene>
<dbReference type="CDD" id="cd06121">
    <property type="entry name" value="cupin_YML079wp"/>
    <property type="match status" value="1"/>
</dbReference>
<dbReference type="EMBL" id="LT598460">
    <property type="protein sequence ID" value="SCU78788.1"/>
    <property type="molecule type" value="Genomic_DNA"/>
</dbReference>
<dbReference type="GO" id="GO:0072527">
    <property type="term" value="P:pyrimidine-containing compound metabolic process"/>
    <property type="evidence" value="ECO:0007669"/>
    <property type="project" value="EnsemblFungi"/>
</dbReference>
<evidence type="ECO:0000313" key="2">
    <source>
        <dbReference type="EMBL" id="SCU78788.1"/>
    </source>
</evidence>
<evidence type="ECO:0000259" key="1">
    <source>
        <dbReference type="Pfam" id="PF06172"/>
    </source>
</evidence>
<dbReference type="InterPro" id="IPR009327">
    <property type="entry name" value="Cupin_DUF985"/>
</dbReference>
<dbReference type="PANTHER" id="PTHR33387:SF3">
    <property type="entry name" value="DUF985 DOMAIN-CONTAINING PROTEIN"/>
    <property type="match status" value="1"/>
</dbReference>
<dbReference type="Pfam" id="PF06172">
    <property type="entry name" value="Cupin_5"/>
    <property type="match status" value="1"/>
</dbReference>
<dbReference type="AlphaFoldDB" id="A0A1G4IQ04"/>
<dbReference type="InterPro" id="IPR014710">
    <property type="entry name" value="RmlC-like_jellyroll"/>
</dbReference>
<keyword evidence="3" id="KW-1185">Reference proteome</keyword>
<evidence type="ECO:0000313" key="3">
    <source>
        <dbReference type="Proteomes" id="UP000190274"/>
    </source>
</evidence>
<protein>
    <submittedName>
        <fullName evidence="2">LADA_0A07624g1_1</fullName>
    </submittedName>
</protein>
<name>A0A1G4IQ04_9SACH</name>
<sequence>MTDLFKSTTIDSAPEADIEFPQFVRFPATQPPHPLQEFINHYKLVKHAENGYFCETDRSPFVLKYGSEQDQEEAKKQASVMPTNSSDPEYKSDRNYSTLIYYLLTPDAPVSKMIMNTSRNIHILQRGKGQYVLIYPDGTVKSFKVGFDYSKGEVSQWVVPGGVWKASFLLPNDEFDNGLLISEVVVPGFEYTDYKPFPGSEALTELVGEQRALELKPLL</sequence>
<dbReference type="InterPro" id="IPR039935">
    <property type="entry name" value="YML079W-like"/>
</dbReference>
<dbReference type="OrthoDB" id="6614653at2759"/>
<dbReference type="SUPFAM" id="SSF51182">
    <property type="entry name" value="RmlC-like cupins"/>
    <property type="match status" value="1"/>
</dbReference>